<feature type="domain" description="Glycosyltransferase subfamily 4-like N-terminal" evidence="2">
    <location>
        <begin position="17"/>
        <end position="181"/>
    </location>
</feature>
<dbReference type="Pfam" id="PF13439">
    <property type="entry name" value="Glyco_transf_4"/>
    <property type="match status" value="1"/>
</dbReference>
<feature type="domain" description="Glycosyl transferase family 1" evidence="1">
    <location>
        <begin position="186"/>
        <end position="352"/>
    </location>
</feature>
<dbReference type="Proteomes" id="UP000176741">
    <property type="component" value="Unassembled WGS sequence"/>
</dbReference>
<dbReference type="PANTHER" id="PTHR12526">
    <property type="entry name" value="GLYCOSYLTRANSFERASE"/>
    <property type="match status" value="1"/>
</dbReference>
<protein>
    <recommendedName>
        <fullName evidence="5">Glycosyl transferase family 1 domain-containing protein</fullName>
    </recommendedName>
</protein>
<dbReference type="AlphaFoldDB" id="A0A1F7Y1S2"/>
<organism evidence="3 4">
    <name type="scientific">Candidatus Woesebacteria bacterium RIFCSPHIGHO2_01_FULL_38_26b</name>
    <dbReference type="NCBI Taxonomy" id="1802491"/>
    <lineage>
        <taxon>Bacteria</taxon>
        <taxon>Candidatus Woeseibacteriota</taxon>
    </lineage>
</organism>
<dbReference type="CDD" id="cd03801">
    <property type="entry name" value="GT4_PimA-like"/>
    <property type="match status" value="1"/>
</dbReference>
<gene>
    <name evidence="3" type="ORF">A2771_03605</name>
</gene>
<dbReference type="GO" id="GO:0016757">
    <property type="term" value="F:glycosyltransferase activity"/>
    <property type="evidence" value="ECO:0007669"/>
    <property type="project" value="InterPro"/>
</dbReference>
<comment type="caution">
    <text evidence="3">The sequence shown here is derived from an EMBL/GenBank/DDBJ whole genome shotgun (WGS) entry which is preliminary data.</text>
</comment>
<dbReference type="Pfam" id="PF00534">
    <property type="entry name" value="Glycos_transf_1"/>
    <property type="match status" value="1"/>
</dbReference>
<dbReference type="SUPFAM" id="SSF53756">
    <property type="entry name" value="UDP-Glycosyltransferase/glycogen phosphorylase"/>
    <property type="match status" value="1"/>
</dbReference>
<dbReference type="InterPro" id="IPR028098">
    <property type="entry name" value="Glyco_trans_4-like_N"/>
</dbReference>
<dbReference type="PANTHER" id="PTHR12526:SF618">
    <property type="entry name" value="GLYCOSYLTRANSFERASE, FAMILY 4"/>
    <property type="match status" value="1"/>
</dbReference>
<sequence length="372" mass="42455">MNILLLSWRGPGHPNAGGAEQVTLEYAKAWVNAGHEVTLFTSSFTGAIKTEQIAGVKIIRQGGQVLGVKIKALIWYLVKKHPKFDLVIDEFHGIPFFTILYIRAVRLAFIHEVARDVWKYNPWPKPFKFIPTSVGTLSEPLLFRFLYKKVPFMTVSESTKKDLIAWGIPSKNITVIHNGVKLFAPNKLISKEIKKTALYLGAISEDKGIFDAIKVFSEINRKDEDWQFWVVGPASKELLKRIKSEVRYSNIENNFKYWGFVSDKKKFELLARAHILVNPSVHEGWGLVNIEANSVGIPVVGYNVHGLRDSVRNNETGILVEPRDFRSLAENVLKLVNDKERYLKFQKKAKAWSTKFSWEKSTKESLELIESL</sequence>
<proteinExistence type="predicted"/>
<reference evidence="3 4" key="1">
    <citation type="journal article" date="2016" name="Nat. Commun.">
        <title>Thousands of microbial genomes shed light on interconnected biogeochemical processes in an aquifer system.</title>
        <authorList>
            <person name="Anantharaman K."/>
            <person name="Brown C.T."/>
            <person name="Hug L.A."/>
            <person name="Sharon I."/>
            <person name="Castelle C.J."/>
            <person name="Probst A.J."/>
            <person name="Thomas B.C."/>
            <person name="Singh A."/>
            <person name="Wilkins M.J."/>
            <person name="Karaoz U."/>
            <person name="Brodie E.L."/>
            <person name="Williams K.H."/>
            <person name="Hubbard S.S."/>
            <person name="Banfield J.F."/>
        </authorList>
    </citation>
    <scope>NUCLEOTIDE SEQUENCE [LARGE SCALE GENOMIC DNA]</scope>
</reference>
<evidence type="ECO:0000259" key="1">
    <source>
        <dbReference type="Pfam" id="PF00534"/>
    </source>
</evidence>
<evidence type="ECO:0000313" key="3">
    <source>
        <dbReference type="EMBL" id="OGM21216.1"/>
    </source>
</evidence>
<dbReference type="InterPro" id="IPR001296">
    <property type="entry name" value="Glyco_trans_1"/>
</dbReference>
<dbReference type="Gene3D" id="3.40.50.2000">
    <property type="entry name" value="Glycogen Phosphorylase B"/>
    <property type="match status" value="2"/>
</dbReference>
<evidence type="ECO:0000313" key="4">
    <source>
        <dbReference type="Proteomes" id="UP000176741"/>
    </source>
</evidence>
<evidence type="ECO:0000259" key="2">
    <source>
        <dbReference type="Pfam" id="PF13439"/>
    </source>
</evidence>
<evidence type="ECO:0008006" key="5">
    <source>
        <dbReference type="Google" id="ProtNLM"/>
    </source>
</evidence>
<name>A0A1F7Y1S2_9BACT</name>
<accession>A0A1F7Y1S2</accession>
<dbReference type="EMBL" id="MGGD01000016">
    <property type="protein sequence ID" value="OGM21216.1"/>
    <property type="molecule type" value="Genomic_DNA"/>
</dbReference>